<protein>
    <recommendedName>
        <fullName evidence="5">MYND-type domain-containing protein</fullName>
    </recommendedName>
</protein>
<sequence>MAIFLEASRINYDCASNAAGDWNANIKQHTVHAMRDIHFAAFPVISHSDLARGRVFAQKGESICKTLLGSDNPITIKFANLARDPSRDEKYGHSMRWKMPVDHVPHELGSHDFEEWLWRREEPIDPPAKALIPPKQSFFSGFVDLPNKDDIGTNSSFKKRHWCFLGQVMEPILVVPLDLQIMDVHGKRLRLSGAHTLAILDARKYDFKFGPPGVLIQDVRMLKCFPLSLTKILELDNDVRQFSKPQQNNCKNCHGCGNSATADSMKRCSGFLSFWYCNKDCQMVGWVTKGHKASCKSLKDPDLRRLLFTEWNEVQDSVSFPLKVADGSC</sequence>
<keyword evidence="3" id="KW-0862">Zinc</keyword>
<evidence type="ECO:0000313" key="6">
    <source>
        <dbReference type="EMBL" id="KAG5933330.1"/>
    </source>
</evidence>
<feature type="domain" description="MYND-type" evidence="5">
    <location>
        <begin position="253"/>
        <end position="295"/>
    </location>
</feature>
<dbReference type="Proteomes" id="UP000706124">
    <property type="component" value="Unassembled WGS sequence"/>
</dbReference>
<gene>
    <name evidence="6" type="ORF">E4U60_004528</name>
</gene>
<evidence type="ECO:0000256" key="2">
    <source>
        <dbReference type="ARBA" id="ARBA00022771"/>
    </source>
</evidence>
<evidence type="ECO:0000313" key="7">
    <source>
        <dbReference type="Proteomes" id="UP000706124"/>
    </source>
</evidence>
<dbReference type="InterPro" id="IPR002893">
    <property type="entry name" value="Znf_MYND"/>
</dbReference>
<dbReference type="AlphaFoldDB" id="A0A9P7SEL2"/>
<dbReference type="Gene3D" id="6.10.140.2220">
    <property type="match status" value="1"/>
</dbReference>
<evidence type="ECO:0000259" key="5">
    <source>
        <dbReference type="PROSITE" id="PS50865"/>
    </source>
</evidence>
<dbReference type="SUPFAM" id="SSF144232">
    <property type="entry name" value="HIT/MYND zinc finger-like"/>
    <property type="match status" value="1"/>
</dbReference>
<organism evidence="6 7">
    <name type="scientific">Claviceps pazoutovae</name>
    <dbReference type="NCBI Taxonomy" id="1649127"/>
    <lineage>
        <taxon>Eukaryota</taxon>
        <taxon>Fungi</taxon>
        <taxon>Dikarya</taxon>
        <taxon>Ascomycota</taxon>
        <taxon>Pezizomycotina</taxon>
        <taxon>Sordariomycetes</taxon>
        <taxon>Hypocreomycetidae</taxon>
        <taxon>Hypocreales</taxon>
        <taxon>Clavicipitaceae</taxon>
        <taxon>Claviceps</taxon>
    </lineage>
</organism>
<dbReference type="PANTHER" id="PTHR47332">
    <property type="entry name" value="SET DOMAIN-CONTAINING PROTEIN 5"/>
    <property type="match status" value="1"/>
</dbReference>
<evidence type="ECO:0000256" key="1">
    <source>
        <dbReference type="ARBA" id="ARBA00022723"/>
    </source>
</evidence>
<evidence type="ECO:0000256" key="4">
    <source>
        <dbReference type="PROSITE-ProRule" id="PRU00134"/>
    </source>
</evidence>
<keyword evidence="1" id="KW-0479">Metal-binding</keyword>
<proteinExistence type="predicted"/>
<name>A0A9P7SEL2_9HYPO</name>
<dbReference type="EMBL" id="SRPO01000377">
    <property type="protein sequence ID" value="KAG5933330.1"/>
    <property type="molecule type" value="Genomic_DNA"/>
</dbReference>
<evidence type="ECO:0000256" key="3">
    <source>
        <dbReference type="ARBA" id="ARBA00022833"/>
    </source>
</evidence>
<reference evidence="6 7" key="1">
    <citation type="journal article" date="2020" name="bioRxiv">
        <title>Whole genome comparisons of ergot fungi reveals the divergence and evolution of species within the genus Claviceps are the result of varying mechanisms driving genome evolution and host range expansion.</title>
        <authorList>
            <person name="Wyka S.A."/>
            <person name="Mondo S.J."/>
            <person name="Liu M."/>
            <person name="Dettman J."/>
            <person name="Nalam V."/>
            <person name="Broders K.D."/>
        </authorList>
    </citation>
    <scope>NUCLEOTIDE SEQUENCE [LARGE SCALE GENOMIC DNA]</scope>
    <source>
        <strain evidence="6 7">CCC 1485</strain>
    </source>
</reference>
<keyword evidence="2 4" id="KW-0863">Zinc-finger</keyword>
<dbReference type="InterPro" id="IPR053185">
    <property type="entry name" value="SET_domain_protein"/>
</dbReference>
<dbReference type="GO" id="GO:0008270">
    <property type="term" value="F:zinc ion binding"/>
    <property type="evidence" value="ECO:0007669"/>
    <property type="project" value="UniProtKB-KW"/>
</dbReference>
<keyword evidence="7" id="KW-1185">Reference proteome</keyword>
<dbReference type="PROSITE" id="PS50865">
    <property type="entry name" value="ZF_MYND_2"/>
    <property type="match status" value="1"/>
</dbReference>
<dbReference type="PANTHER" id="PTHR47332:SF4">
    <property type="entry name" value="SET DOMAIN-CONTAINING PROTEIN 5"/>
    <property type="match status" value="1"/>
</dbReference>
<comment type="caution">
    <text evidence="6">The sequence shown here is derived from an EMBL/GenBank/DDBJ whole genome shotgun (WGS) entry which is preliminary data.</text>
</comment>
<dbReference type="Pfam" id="PF01753">
    <property type="entry name" value="zf-MYND"/>
    <property type="match status" value="1"/>
</dbReference>
<accession>A0A9P7SEL2</accession>
<dbReference type="OrthoDB" id="265717at2759"/>